<comment type="caution">
    <text evidence="2">The sequence shown here is derived from an EMBL/GenBank/DDBJ whole genome shotgun (WGS) entry which is preliminary data.</text>
</comment>
<evidence type="ECO:0000256" key="1">
    <source>
        <dbReference type="SAM" id="MobiDB-lite"/>
    </source>
</evidence>
<sequence>MAPPGEDSHPPFRFNPRPAAEASLRAEESARKMDEENLSLPRQAAGERMAVWQAQTHKPIRNGGEPALVRESLIDLGHGIGYHCGGGSRPDVLVRRVNGTSTAVGSAPRLLRISGQLTLPLFSSDPSATPIHNSIKACIKPVSTIDHPSPTRVYATPQTPSQHQGQGFPPLPLSFIQASAFLSPQLTSIINMLLCLLKYTNHSNNNHEPPRLPISSDHRGPPNTNLSTMLPPASARHGTPPAAMSGRASSLVEKKKASGEEERKIHPPAEPHMDESRIKRPQHGTARPGARRRHRAEKGPFASSFDRGAVSNHHRYFVITNLFPSCVTSIIVITIHHQFFPLIPTPSHPWKSTAPRLPPAAILTRRHQAEHDPEFRLSVLADPDPAATPSPGRLPMTTTAAGPLRLDPHICIVNAPVLGLVHRYAAVTDPVSTFCVNNLIDAEAPRIVSIPRSCWHAASVGSAFSHQGLSFRVDALQGRGERANESSLSLLGLICLLTISLSLSACLLKRLQRLCPTSHPEERKENHVIPCCTLRIKHFVHPAVPGRTPLSKMRLGTIHRKYVIDFASASTSFQKQRRRLAQPPTGSNPPLATSRRAARHRLEGKEIHGTTASSVLGTLSELPAPYISLYPVLSSSPFHAHLFVDCPALPSIAQYITTLAGLAIGPCVKGLPGSRLVPSTQAK</sequence>
<feature type="compositionally biased region" description="Basic and acidic residues" evidence="1">
    <location>
        <begin position="252"/>
        <end position="278"/>
    </location>
</feature>
<dbReference type="EMBL" id="LKCN02000007">
    <property type="protein sequence ID" value="RCI12397.1"/>
    <property type="molecule type" value="Genomic_DNA"/>
</dbReference>
<organism evidence="2 3">
    <name type="scientific">Ophiocordyceps polyrhachis-furcata BCC 54312</name>
    <dbReference type="NCBI Taxonomy" id="1330021"/>
    <lineage>
        <taxon>Eukaryota</taxon>
        <taxon>Fungi</taxon>
        <taxon>Dikarya</taxon>
        <taxon>Ascomycota</taxon>
        <taxon>Pezizomycotina</taxon>
        <taxon>Sordariomycetes</taxon>
        <taxon>Hypocreomycetidae</taxon>
        <taxon>Hypocreales</taxon>
        <taxon>Ophiocordycipitaceae</taxon>
        <taxon>Ophiocordyceps</taxon>
    </lineage>
</organism>
<feature type="compositionally biased region" description="Basic and acidic residues" evidence="1">
    <location>
        <begin position="1"/>
        <end position="10"/>
    </location>
</feature>
<gene>
    <name evidence="2" type="ORF">L249_1127</name>
</gene>
<name>A0A367LDA4_9HYPO</name>
<keyword evidence="3" id="KW-1185">Reference proteome</keyword>
<feature type="region of interest" description="Disordered" evidence="1">
    <location>
        <begin position="207"/>
        <end position="306"/>
    </location>
</feature>
<dbReference type="Proteomes" id="UP000253664">
    <property type="component" value="Unassembled WGS sequence"/>
</dbReference>
<feature type="region of interest" description="Disordered" evidence="1">
    <location>
        <begin position="575"/>
        <end position="595"/>
    </location>
</feature>
<evidence type="ECO:0000313" key="3">
    <source>
        <dbReference type="Proteomes" id="UP000253664"/>
    </source>
</evidence>
<evidence type="ECO:0000313" key="2">
    <source>
        <dbReference type="EMBL" id="RCI12397.1"/>
    </source>
</evidence>
<dbReference type="AlphaFoldDB" id="A0A367LDA4"/>
<reference evidence="2 3" key="1">
    <citation type="journal article" date="2015" name="BMC Genomics">
        <title>Insights from the genome of Ophiocordyceps polyrhachis-furcata to pathogenicity and host specificity in insect fungi.</title>
        <authorList>
            <person name="Wichadakul D."/>
            <person name="Kobmoo N."/>
            <person name="Ingsriswang S."/>
            <person name="Tangphatsornruang S."/>
            <person name="Chantasingh D."/>
            <person name="Luangsa-ard J.J."/>
            <person name="Eurwilaichitr L."/>
        </authorList>
    </citation>
    <scope>NUCLEOTIDE SEQUENCE [LARGE SCALE GENOMIC DNA]</scope>
    <source>
        <strain evidence="2 3">BCC 54312</strain>
    </source>
</reference>
<feature type="compositionally biased region" description="Basic and acidic residues" evidence="1">
    <location>
        <begin position="24"/>
        <end position="35"/>
    </location>
</feature>
<accession>A0A367LDA4</accession>
<proteinExistence type="predicted"/>
<protein>
    <submittedName>
        <fullName evidence="2">Uncharacterized protein</fullName>
    </submittedName>
</protein>
<feature type="region of interest" description="Disordered" evidence="1">
    <location>
        <begin position="1"/>
        <end position="38"/>
    </location>
</feature>